<dbReference type="PROSITE" id="PS00892">
    <property type="entry name" value="HIT_1"/>
    <property type="match status" value="1"/>
</dbReference>
<dbReference type="PANTHER" id="PTHR46648">
    <property type="entry name" value="HIT FAMILY PROTEIN 1"/>
    <property type="match status" value="1"/>
</dbReference>
<dbReference type="PANTHER" id="PTHR46648:SF1">
    <property type="entry name" value="ADENOSINE 5'-MONOPHOSPHORAMIDASE HNT1"/>
    <property type="match status" value="1"/>
</dbReference>
<evidence type="ECO:0000256" key="3">
    <source>
        <dbReference type="PROSITE-ProRule" id="PRU00464"/>
    </source>
</evidence>
<dbReference type="InterPro" id="IPR036265">
    <property type="entry name" value="HIT-like_sf"/>
</dbReference>
<gene>
    <name evidence="5" type="ORF">CWO85_00315</name>
</gene>
<sequence>MSTIFTKIIKKEIKGYIIYEDELVIAFLDIMQATKGHTLVVTKEEYVTIEEVPENVFRHLFGVVQKISKILIKTFNCQGINLLNNNGFISGQRVFHYHVHLLPRFSSDEIKIILPDNINKMKENDYQTIVTNILYEFRKINL</sequence>
<dbReference type="PROSITE" id="PS51084">
    <property type="entry name" value="HIT_2"/>
    <property type="match status" value="1"/>
</dbReference>
<dbReference type="Gene3D" id="3.30.428.10">
    <property type="entry name" value="HIT-like"/>
    <property type="match status" value="1"/>
</dbReference>
<organism evidence="5 6">
    <name type="scientific">Ziziphus jujuba witches'-broom phytoplasma</name>
    <dbReference type="NCBI Taxonomy" id="135727"/>
    <lineage>
        <taxon>Bacteria</taxon>
        <taxon>Bacillati</taxon>
        <taxon>Mycoplasmatota</taxon>
        <taxon>Mollicutes</taxon>
        <taxon>Acholeplasmatales</taxon>
        <taxon>Acholeplasmataceae</taxon>
        <taxon>Candidatus Phytoplasma</taxon>
        <taxon>16SrV (Elm yellows group)</taxon>
    </lineage>
</organism>
<dbReference type="Pfam" id="PF01230">
    <property type="entry name" value="HIT"/>
    <property type="match status" value="1"/>
</dbReference>
<dbReference type="OrthoDB" id="9784774at2"/>
<dbReference type="RefSeq" id="WP_121463719.1">
    <property type="nucleotide sequence ID" value="NZ_CP025121.1"/>
</dbReference>
<accession>A0A660HLQ6</accession>
<keyword evidence="6" id="KW-1185">Reference proteome</keyword>
<dbReference type="InterPro" id="IPR019808">
    <property type="entry name" value="Histidine_triad_CS"/>
</dbReference>
<dbReference type="PRINTS" id="PR00332">
    <property type="entry name" value="HISTRIAD"/>
</dbReference>
<feature type="active site" description="Tele-AMP-histidine intermediate" evidence="1">
    <location>
        <position position="98"/>
    </location>
</feature>
<evidence type="ECO:0000259" key="4">
    <source>
        <dbReference type="PROSITE" id="PS51084"/>
    </source>
</evidence>
<dbReference type="InterPro" id="IPR001310">
    <property type="entry name" value="Histidine_triad_HIT"/>
</dbReference>
<dbReference type="GO" id="GO:0016787">
    <property type="term" value="F:hydrolase activity"/>
    <property type="evidence" value="ECO:0007669"/>
    <property type="project" value="UniProtKB-KW"/>
</dbReference>
<dbReference type="InterPro" id="IPR011146">
    <property type="entry name" value="HIT-like"/>
</dbReference>
<dbReference type="GO" id="GO:0009117">
    <property type="term" value="P:nucleotide metabolic process"/>
    <property type="evidence" value="ECO:0007669"/>
    <property type="project" value="TreeGrafter"/>
</dbReference>
<feature type="short sequence motif" description="Histidine triad motif" evidence="2 3">
    <location>
        <begin position="96"/>
        <end position="100"/>
    </location>
</feature>
<dbReference type="AlphaFoldDB" id="A0A660HLQ6"/>
<proteinExistence type="predicted"/>
<evidence type="ECO:0000256" key="2">
    <source>
        <dbReference type="PIRSR" id="PIRSR601310-3"/>
    </source>
</evidence>
<feature type="domain" description="HIT" evidence="4">
    <location>
        <begin position="4"/>
        <end position="111"/>
    </location>
</feature>
<protein>
    <submittedName>
        <fullName evidence="5">Diadenosine tetraphosphate hydrolase</fullName>
    </submittedName>
</protein>
<keyword evidence="5" id="KW-0378">Hydrolase</keyword>
<dbReference type="EMBL" id="CP025121">
    <property type="protein sequence ID" value="AYJ00987.1"/>
    <property type="molecule type" value="Genomic_DNA"/>
</dbReference>
<reference evidence="5 6" key="1">
    <citation type="journal article" date="2018" name="BMC Genomics">
        <title>Comparative genome analysis of jujube witches'-broom Phytoplasma, an obligate pathogen that causes jujube witches'-broom disease.</title>
        <authorList>
            <person name="Wang J."/>
            <person name="Song L."/>
            <person name="Jiao Q."/>
            <person name="Yang S."/>
            <person name="Gao R."/>
            <person name="Lu X."/>
            <person name="Zhou G."/>
        </authorList>
    </citation>
    <scope>NUCLEOTIDE SEQUENCE [LARGE SCALE GENOMIC DNA]</scope>
    <source>
        <strain evidence="5">Jwb-nky</strain>
    </source>
</reference>
<evidence type="ECO:0000256" key="1">
    <source>
        <dbReference type="PIRSR" id="PIRSR601310-1"/>
    </source>
</evidence>
<dbReference type="KEGG" id="pzi:CWO85_00315"/>
<dbReference type="Proteomes" id="UP000272462">
    <property type="component" value="Chromosome"/>
</dbReference>
<dbReference type="SUPFAM" id="SSF54197">
    <property type="entry name" value="HIT-like"/>
    <property type="match status" value="1"/>
</dbReference>
<evidence type="ECO:0000313" key="5">
    <source>
        <dbReference type="EMBL" id="AYJ00987.1"/>
    </source>
</evidence>
<evidence type="ECO:0000313" key="6">
    <source>
        <dbReference type="Proteomes" id="UP000272462"/>
    </source>
</evidence>
<name>A0A660HLQ6_ZIZJU</name>